<dbReference type="GO" id="GO:0001046">
    <property type="term" value="F:core promoter sequence-specific DNA binding"/>
    <property type="evidence" value="ECO:0007669"/>
    <property type="project" value="TreeGrafter"/>
</dbReference>
<dbReference type="PROSITE" id="PS50943">
    <property type="entry name" value="HTH_CROC1"/>
    <property type="match status" value="1"/>
</dbReference>
<accession>A0A2S4LRW5</accession>
<dbReference type="Pfam" id="PF01381">
    <property type="entry name" value="HTH_3"/>
    <property type="match status" value="1"/>
</dbReference>
<dbReference type="SUPFAM" id="SSF47413">
    <property type="entry name" value="lambda repressor-like DNA-binding domains"/>
    <property type="match status" value="1"/>
</dbReference>
<gene>
    <name evidence="2" type="ORF">CYD53_13915</name>
</gene>
<evidence type="ECO:0000313" key="3">
    <source>
        <dbReference type="Proteomes" id="UP000236919"/>
    </source>
</evidence>
<dbReference type="InterPro" id="IPR001387">
    <property type="entry name" value="Cro/C1-type_HTH"/>
</dbReference>
<dbReference type="InterPro" id="IPR039060">
    <property type="entry name" value="Antitox_HigA"/>
</dbReference>
<reference evidence="2 3" key="1">
    <citation type="submission" date="2018-01" db="EMBL/GenBank/DDBJ databases">
        <title>Genomic Encyclopedia of Type Strains, Phase III (KMG-III): the genomes of soil and plant-associated and newly described type strains.</title>
        <authorList>
            <person name="Whitman W."/>
        </authorList>
    </citation>
    <scope>NUCLEOTIDE SEQUENCE [LARGE SCALE GENOMIC DNA]</scope>
    <source>
        <strain evidence="2 3">1131</strain>
    </source>
</reference>
<proteinExistence type="predicted"/>
<organism evidence="2 3">
    <name type="scientific">Bosea psychrotolerans</name>
    <dbReference type="NCBI Taxonomy" id="1871628"/>
    <lineage>
        <taxon>Bacteria</taxon>
        <taxon>Pseudomonadati</taxon>
        <taxon>Pseudomonadota</taxon>
        <taxon>Alphaproteobacteria</taxon>
        <taxon>Hyphomicrobiales</taxon>
        <taxon>Boseaceae</taxon>
        <taxon>Bosea</taxon>
    </lineage>
</organism>
<dbReference type="Proteomes" id="UP000236919">
    <property type="component" value="Unassembled WGS sequence"/>
</dbReference>
<evidence type="ECO:0000313" key="2">
    <source>
        <dbReference type="EMBL" id="POR45207.1"/>
    </source>
</evidence>
<feature type="domain" description="HTH cro/C1-type" evidence="1">
    <location>
        <begin position="65"/>
        <end position="118"/>
    </location>
</feature>
<protein>
    <submittedName>
        <fullName evidence="2">HTH-type transcriptional regulator/antitoxin HigA</fullName>
    </submittedName>
</protein>
<dbReference type="SMART" id="SM00530">
    <property type="entry name" value="HTH_XRE"/>
    <property type="match status" value="1"/>
</dbReference>
<dbReference type="InterPro" id="IPR010982">
    <property type="entry name" value="Lambda_DNA-bd_dom_sf"/>
</dbReference>
<dbReference type="Gene3D" id="1.10.260.40">
    <property type="entry name" value="lambda repressor-like DNA-binding domains"/>
    <property type="match status" value="1"/>
</dbReference>
<dbReference type="EMBL" id="PQFZ01000039">
    <property type="protein sequence ID" value="POR45207.1"/>
    <property type="molecule type" value="Genomic_DNA"/>
</dbReference>
<dbReference type="CDD" id="cd00093">
    <property type="entry name" value="HTH_XRE"/>
    <property type="match status" value="1"/>
</dbReference>
<dbReference type="AlphaFoldDB" id="A0A2S4LRW5"/>
<sequence length="126" mass="14395">MQMDMRAIRTEADYDWALKEIELYFENEPAPGSPEADRFDVLAGLLKLYEDAHHPINAPDPIELIKQWMEMRGLSQGDLASLIGSKSRASEILNRKRALTLEMVFKLSREWRIPAEALVAPYHLAA</sequence>
<dbReference type="PANTHER" id="PTHR40455:SF1">
    <property type="entry name" value="ANTITOXIN HIGA"/>
    <property type="match status" value="1"/>
</dbReference>
<evidence type="ECO:0000259" key="1">
    <source>
        <dbReference type="PROSITE" id="PS50943"/>
    </source>
</evidence>
<name>A0A2S4LRW5_9HYPH</name>
<dbReference type="GO" id="GO:0006355">
    <property type="term" value="P:regulation of DNA-templated transcription"/>
    <property type="evidence" value="ECO:0007669"/>
    <property type="project" value="InterPro"/>
</dbReference>
<comment type="caution">
    <text evidence="2">The sequence shown here is derived from an EMBL/GenBank/DDBJ whole genome shotgun (WGS) entry which is preliminary data.</text>
</comment>
<dbReference type="PANTHER" id="PTHR40455">
    <property type="entry name" value="ANTITOXIN HIGA"/>
    <property type="match status" value="1"/>
</dbReference>
<keyword evidence="3" id="KW-1185">Reference proteome</keyword>